<dbReference type="Proteomes" id="UP000664628">
    <property type="component" value="Unassembled WGS sequence"/>
</dbReference>
<sequence>MRACYTGCLLVLLLGTCLFAPIIAQASHVRAGEITTRRVAGSGTGITYEITLTAYYDIVNGRLAAEQATYATFCFGDGTSFNVDRISIRPLGRGTTVNTYQTTYTYNGPGVYSITAQIVNRNQGTRNIRNGANTDLINFLVTTTISANAALGFNTNPILLNPPVDSARIGQKYCHNPAAYDLDGDSLSYRIAIPQNTPPDFPCRALPVPQYQ</sequence>
<evidence type="ECO:0000313" key="3">
    <source>
        <dbReference type="Proteomes" id="UP000664628"/>
    </source>
</evidence>
<evidence type="ECO:0000313" key="2">
    <source>
        <dbReference type="EMBL" id="MBO0953357.1"/>
    </source>
</evidence>
<accession>A0ABS3JWT7</accession>
<gene>
    <name evidence="2" type="ORF">J2I46_32620</name>
</gene>
<organism evidence="2 3">
    <name type="scientific">Fibrella forsythiae</name>
    <dbReference type="NCBI Taxonomy" id="2817061"/>
    <lineage>
        <taxon>Bacteria</taxon>
        <taxon>Pseudomonadati</taxon>
        <taxon>Bacteroidota</taxon>
        <taxon>Cytophagia</taxon>
        <taxon>Cytophagales</taxon>
        <taxon>Spirosomataceae</taxon>
        <taxon>Fibrella</taxon>
    </lineage>
</organism>
<proteinExistence type="predicted"/>
<dbReference type="EMBL" id="JAFMYW010000058">
    <property type="protein sequence ID" value="MBO0953357.1"/>
    <property type="molecule type" value="Genomic_DNA"/>
</dbReference>
<keyword evidence="1" id="KW-0732">Signal</keyword>
<evidence type="ECO:0000256" key="1">
    <source>
        <dbReference type="SAM" id="SignalP"/>
    </source>
</evidence>
<protein>
    <submittedName>
        <fullName evidence="2">Gliding motility-associated C-terminal domain-containing protein</fullName>
    </submittedName>
</protein>
<keyword evidence="3" id="KW-1185">Reference proteome</keyword>
<feature type="signal peptide" evidence="1">
    <location>
        <begin position="1"/>
        <end position="26"/>
    </location>
</feature>
<feature type="chain" id="PRO_5047368335" evidence="1">
    <location>
        <begin position="27"/>
        <end position="212"/>
    </location>
</feature>
<reference evidence="2 3" key="1">
    <citation type="submission" date="2021-03" db="EMBL/GenBank/DDBJ databases">
        <title>Fibrella sp. HMF5405 genome sequencing and assembly.</title>
        <authorList>
            <person name="Kang H."/>
            <person name="Kim H."/>
            <person name="Bae S."/>
            <person name="Joh K."/>
        </authorList>
    </citation>
    <scope>NUCLEOTIDE SEQUENCE [LARGE SCALE GENOMIC DNA]</scope>
    <source>
        <strain evidence="2 3">HMF5405</strain>
    </source>
</reference>
<name>A0ABS3JWT7_9BACT</name>
<comment type="caution">
    <text evidence="2">The sequence shown here is derived from an EMBL/GenBank/DDBJ whole genome shotgun (WGS) entry which is preliminary data.</text>
</comment>
<feature type="non-terminal residue" evidence="2">
    <location>
        <position position="212"/>
    </location>
</feature>